<evidence type="ECO:0000256" key="1">
    <source>
        <dbReference type="SAM" id="Coils"/>
    </source>
</evidence>
<gene>
    <name evidence="3" type="ORF">SG0102_09590</name>
</gene>
<evidence type="ECO:0000256" key="2">
    <source>
        <dbReference type="SAM" id="Phobius"/>
    </source>
</evidence>
<sequence>MPFKVQIDTNIDFKSKDIEDLQNSIKVLQTTFNQAQEVLYHHFLGRRSLTFALGLALSCLLLYAISHAMFFVYAALISAAIIFIGSLLIASLVTSMIRRQLNARIELIKKRIEVLKRKQEYNN</sequence>
<dbReference type="Proteomes" id="UP000268059">
    <property type="component" value="Chromosome"/>
</dbReference>
<keyword evidence="4" id="KW-1185">Reference proteome</keyword>
<proteinExistence type="predicted"/>
<reference evidence="3 4" key="1">
    <citation type="submission" date="2018-11" db="EMBL/GenBank/DDBJ databases">
        <title>Novel Erysipelotrichaceae bacterium isolated from small intestine of a swine.</title>
        <authorList>
            <person name="Kim J.S."/>
            <person name="Choe H."/>
            <person name="Lee Y.R."/>
            <person name="Kim K.M."/>
            <person name="Park D.S."/>
        </authorList>
    </citation>
    <scope>NUCLEOTIDE SEQUENCE [LARGE SCALE GENOMIC DNA]</scope>
    <source>
        <strain evidence="3 4">SG0102</strain>
    </source>
</reference>
<dbReference type="OrthoDB" id="1644680at2"/>
<evidence type="ECO:0000313" key="4">
    <source>
        <dbReference type="Proteomes" id="UP000268059"/>
    </source>
</evidence>
<evidence type="ECO:0000313" key="3">
    <source>
        <dbReference type="EMBL" id="BBH26025.1"/>
    </source>
</evidence>
<dbReference type="AlphaFoldDB" id="A0A3G9JCA5"/>
<feature type="transmembrane region" description="Helical" evidence="2">
    <location>
        <begin position="48"/>
        <end position="65"/>
    </location>
</feature>
<dbReference type="RefSeq" id="WP_125118933.1">
    <property type="nucleotide sequence ID" value="NZ_AP019309.1"/>
</dbReference>
<accession>A0A3G9JCA5</accession>
<organism evidence="3 4">
    <name type="scientific">Intestinibaculum porci</name>
    <dbReference type="NCBI Taxonomy" id="2487118"/>
    <lineage>
        <taxon>Bacteria</taxon>
        <taxon>Bacillati</taxon>
        <taxon>Bacillota</taxon>
        <taxon>Erysipelotrichia</taxon>
        <taxon>Erysipelotrichales</taxon>
        <taxon>Erysipelotrichaceae</taxon>
        <taxon>Intestinibaculum</taxon>
    </lineage>
</organism>
<dbReference type="EMBL" id="AP019309">
    <property type="protein sequence ID" value="BBH26025.1"/>
    <property type="molecule type" value="Genomic_DNA"/>
</dbReference>
<protein>
    <submittedName>
        <fullName evidence="3">Uncharacterized protein</fullName>
    </submittedName>
</protein>
<keyword evidence="2" id="KW-1133">Transmembrane helix</keyword>
<feature type="coiled-coil region" evidence="1">
    <location>
        <begin position="11"/>
        <end position="38"/>
    </location>
</feature>
<dbReference type="KEGG" id="ebm:SG0102_09590"/>
<feature type="transmembrane region" description="Helical" evidence="2">
    <location>
        <begin position="71"/>
        <end position="94"/>
    </location>
</feature>
<keyword evidence="2" id="KW-0472">Membrane</keyword>
<keyword evidence="1" id="KW-0175">Coiled coil</keyword>
<name>A0A3G9JCA5_9FIRM</name>
<dbReference type="InParanoid" id="A0A3G9JCA5"/>
<keyword evidence="2" id="KW-0812">Transmembrane</keyword>